<dbReference type="AlphaFoldDB" id="A0A965ZF63"/>
<evidence type="ECO:0000313" key="2">
    <source>
        <dbReference type="Proteomes" id="UP000638732"/>
    </source>
</evidence>
<keyword evidence="2" id="KW-1185">Reference proteome</keyword>
<reference evidence="1" key="1">
    <citation type="submission" date="2020-01" db="EMBL/GenBank/DDBJ databases">
        <authorList>
            <person name="Seo Y.L."/>
        </authorList>
    </citation>
    <scope>NUCLEOTIDE SEQUENCE</scope>
    <source>
        <strain evidence="1">R11</strain>
    </source>
</reference>
<protein>
    <recommendedName>
        <fullName evidence="3">Carboxypeptidase-like regulatory domain-containing protein</fullName>
    </recommendedName>
</protein>
<gene>
    <name evidence="1" type="ORF">GSY63_11245</name>
</gene>
<reference evidence="1" key="2">
    <citation type="submission" date="2020-10" db="EMBL/GenBank/DDBJ databases">
        <title>Mucilaginibacter sp. nov., isolated from soil.</title>
        <authorList>
            <person name="Jeon C.O."/>
        </authorList>
    </citation>
    <scope>NUCLEOTIDE SEQUENCE</scope>
    <source>
        <strain evidence="1">R11</strain>
    </source>
</reference>
<evidence type="ECO:0000313" key="1">
    <source>
        <dbReference type="EMBL" id="NCD69933.1"/>
    </source>
</evidence>
<dbReference type="RefSeq" id="WP_166585905.1">
    <property type="nucleotide sequence ID" value="NZ_WWEO01000042.1"/>
</dbReference>
<sequence length="269" mass="30412">MLKANEGKASMATFSVRSANVLRIQAMPIHKCLILLPLIISCFGAKAQLISGKVVDLVTRQPIPGVMLVSSVDRRNTNENGEFEIKTSGLGDTIKMIALGYKHYILPVKQAMTDGNIVSLQRISIVLNQVNITASRNRRQDSINNRLAFAQVFNHHAPRITDVFVPPPQNVPFAWVSIDLLQVLGYLTRNSNHVTKLQKTLLKDEQANYIQSRYNKNMISHVTNLQGDSLQTFTDKYFPTADWLRKATDYELIQYVRTKAVEFRTARQN</sequence>
<organism evidence="1 2">
    <name type="scientific">Mucilaginibacter agri</name>
    <dbReference type="NCBI Taxonomy" id="2695265"/>
    <lineage>
        <taxon>Bacteria</taxon>
        <taxon>Pseudomonadati</taxon>
        <taxon>Bacteroidota</taxon>
        <taxon>Sphingobacteriia</taxon>
        <taxon>Sphingobacteriales</taxon>
        <taxon>Sphingobacteriaceae</taxon>
        <taxon>Mucilaginibacter</taxon>
    </lineage>
</organism>
<accession>A0A965ZF63</accession>
<evidence type="ECO:0008006" key="3">
    <source>
        <dbReference type="Google" id="ProtNLM"/>
    </source>
</evidence>
<proteinExistence type="predicted"/>
<dbReference type="InterPro" id="IPR008969">
    <property type="entry name" value="CarboxyPept-like_regulatory"/>
</dbReference>
<name>A0A965ZF63_9SPHI</name>
<dbReference type="Proteomes" id="UP000638732">
    <property type="component" value="Unassembled WGS sequence"/>
</dbReference>
<dbReference type="EMBL" id="WWEO01000042">
    <property type="protein sequence ID" value="NCD69933.1"/>
    <property type="molecule type" value="Genomic_DNA"/>
</dbReference>
<dbReference type="SUPFAM" id="SSF49464">
    <property type="entry name" value="Carboxypeptidase regulatory domain-like"/>
    <property type="match status" value="1"/>
</dbReference>
<comment type="caution">
    <text evidence="1">The sequence shown here is derived from an EMBL/GenBank/DDBJ whole genome shotgun (WGS) entry which is preliminary data.</text>
</comment>